<dbReference type="RefSeq" id="WP_093183768.1">
    <property type="nucleotide sequence ID" value="NZ_FMYH01000004.1"/>
</dbReference>
<evidence type="ECO:0000259" key="3">
    <source>
        <dbReference type="Pfam" id="PF00534"/>
    </source>
</evidence>
<feature type="domain" description="Glycosyltransferase subfamily 4-like N-terminal" evidence="4">
    <location>
        <begin position="172"/>
        <end position="263"/>
    </location>
</feature>
<dbReference type="PANTHER" id="PTHR12526">
    <property type="entry name" value="GLYCOSYLTRANSFERASE"/>
    <property type="match status" value="1"/>
</dbReference>
<name>A0A1G6QP86_9MICO</name>
<accession>A0A1G6QP86</accession>
<organism evidence="5 6">
    <name type="scientific">Sanguibacter gelidistatuariae</name>
    <dbReference type="NCBI Taxonomy" id="1814289"/>
    <lineage>
        <taxon>Bacteria</taxon>
        <taxon>Bacillati</taxon>
        <taxon>Actinomycetota</taxon>
        <taxon>Actinomycetes</taxon>
        <taxon>Micrococcales</taxon>
        <taxon>Sanguibacteraceae</taxon>
        <taxon>Sanguibacter</taxon>
    </lineage>
</organism>
<dbReference type="Pfam" id="PF13439">
    <property type="entry name" value="Glyco_transf_4"/>
    <property type="match status" value="1"/>
</dbReference>
<evidence type="ECO:0000259" key="4">
    <source>
        <dbReference type="Pfam" id="PF13439"/>
    </source>
</evidence>
<dbReference type="EMBL" id="FMYH01000004">
    <property type="protein sequence ID" value="SDC94061.1"/>
    <property type="molecule type" value="Genomic_DNA"/>
</dbReference>
<sequence length="482" mass="51637">MSTQDQPAASPAPIVLPTVDGRPLRVGVLVYNDCHADARVLKTAATLHDAGADVRIVAVARARAGFPEGLETLDSGVELLRVPEFELVRSAPRLAALAKKVLRVGSGAPAGALIVDVPAPSRARWTSAPVPSAVAVSVPQEGVARSQSMKSRAKKTFDSLWMKTYQVVSLAIYHRGARKALAEWRPDVVHANDANTLAPASRAGVPVVYDSHELWTHRNVSGARPVAKVVEKISERRHARRAAGVITVSPSIATWLQDTYRLPVLPTLVRNIPGRPSAPLDPSQGRLRSLAGLRPEDQVIAYGGRITTSRGIEETLRAMVELPADVHFVLLGYGEPTYIEPLKVMAADLGVTDRVHFVGRVGPTEVAAALADADLSVVYVRPTCLSYRYSLPNKLFEAIHAGLPVAAADLPDTAQIVRDYGVGEVFSSDSPHDLARVVSDVLAAPEQFRAAARAAAQQLTWEGEAAQLLGLYRRVLDASGMT</sequence>
<dbReference type="GO" id="GO:0016757">
    <property type="term" value="F:glycosyltransferase activity"/>
    <property type="evidence" value="ECO:0007669"/>
    <property type="project" value="UniProtKB-KW"/>
</dbReference>
<evidence type="ECO:0000313" key="5">
    <source>
        <dbReference type="EMBL" id="SDC94061.1"/>
    </source>
</evidence>
<protein>
    <submittedName>
        <fullName evidence="5">Glycosyltransferase involved in cell wall bisynthesis</fullName>
    </submittedName>
</protein>
<evidence type="ECO:0000256" key="1">
    <source>
        <dbReference type="ARBA" id="ARBA00022676"/>
    </source>
</evidence>
<evidence type="ECO:0000256" key="2">
    <source>
        <dbReference type="ARBA" id="ARBA00022679"/>
    </source>
</evidence>
<keyword evidence="6" id="KW-1185">Reference proteome</keyword>
<reference evidence="5 6" key="1">
    <citation type="submission" date="2016-09" db="EMBL/GenBank/DDBJ databases">
        <authorList>
            <person name="Capua I."/>
            <person name="De Benedictis P."/>
            <person name="Joannis T."/>
            <person name="Lombin L.H."/>
            <person name="Cattoli G."/>
        </authorList>
    </citation>
    <scope>NUCLEOTIDE SEQUENCE [LARGE SCALE GENOMIC DNA]</scope>
    <source>
        <strain evidence="5 6">ISLP-3</strain>
    </source>
</reference>
<dbReference type="OrthoDB" id="9810929at2"/>
<feature type="domain" description="Glycosyl transferase family 1" evidence="3">
    <location>
        <begin position="293"/>
        <end position="455"/>
    </location>
</feature>
<dbReference type="Gene3D" id="3.40.50.2000">
    <property type="entry name" value="Glycogen Phosphorylase B"/>
    <property type="match status" value="2"/>
</dbReference>
<keyword evidence="1" id="KW-0328">Glycosyltransferase</keyword>
<dbReference type="AlphaFoldDB" id="A0A1G6QP86"/>
<gene>
    <name evidence="5" type="ORF">SAMN05216410_2600</name>
</gene>
<dbReference type="CDD" id="cd03801">
    <property type="entry name" value="GT4_PimA-like"/>
    <property type="match status" value="1"/>
</dbReference>
<keyword evidence="2 5" id="KW-0808">Transferase</keyword>
<dbReference type="PANTHER" id="PTHR12526:SF629">
    <property type="entry name" value="TEICHURONIC ACID BIOSYNTHESIS GLYCOSYLTRANSFERASE TUAH-RELATED"/>
    <property type="match status" value="1"/>
</dbReference>
<dbReference type="InterPro" id="IPR001296">
    <property type="entry name" value="Glyco_trans_1"/>
</dbReference>
<dbReference type="SUPFAM" id="SSF53756">
    <property type="entry name" value="UDP-Glycosyltransferase/glycogen phosphorylase"/>
    <property type="match status" value="1"/>
</dbReference>
<dbReference type="Pfam" id="PF00534">
    <property type="entry name" value="Glycos_transf_1"/>
    <property type="match status" value="1"/>
</dbReference>
<proteinExistence type="predicted"/>
<dbReference type="STRING" id="1814289.SAMN05216410_2600"/>
<dbReference type="InterPro" id="IPR028098">
    <property type="entry name" value="Glyco_trans_4-like_N"/>
</dbReference>
<evidence type="ECO:0000313" key="6">
    <source>
        <dbReference type="Proteomes" id="UP000199039"/>
    </source>
</evidence>
<dbReference type="Proteomes" id="UP000199039">
    <property type="component" value="Unassembled WGS sequence"/>
</dbReference>